<protein>
    <submittedName>
        <fullName evidence="2">YD repeat-containing protein</fullName>
    </submittedName>
</protein>
<sequence length="213" mass="22891">PFSGFNGERADPVTGHYLLGNGYRAFNPVLMRFNSPDTLSPFGRGGLNAYAYCQGDPVNRSDPDGHIPVAALASAARRFVFEELPENALKNILGRVSLGDAAALSATTPQTGRRVSKTLDKVWVDINDPSALSTIEGHLSTTGALRHDAFYSAQFEHVATSIEKGFSREINSVDRQTQAILDHVAGVSGSSELQATRARACPALSVRKPDKNH</sequence>
<evidence type="ECO:0000313" key="3">
    <source>
        <dbReference type="Proteomes" id="UP000280350"/>
    </source>
</evidence>
<proteinExistence type="predicted"/>
<dbReference type="AlphaFoldDB" id="A0AAX1VWP6"/>
<evidence type="ECO:0000313" key="2">
    <source>
        <dbReference type="EMBL" id="RML80595.1"/>
    </source>
</evidence>
<dbReference type="InterPro" id="IPR001810">
    <property type="entry name" value="F-box_dom"/>
</dbReference>
<accession>A0AAX1VWP6</accession>
<dbReference type="EMBL" id="RBNX01000121">
    <property type="protein sequence ID" value="RML80595.1"/>
    <property type="molecule type" value="Genomic_DNA"/>
</dbReference>
<dbReference type="Proteomes" id="UP000280350">
    <property type="component" value="Unassembled WGS sequence"/>
</dbReference>
<name>A0AAX1VWP6_PSEAJ</name>
<feature type="domain" description="F-box" evidence="1">
    <location>
        <begin position="78"/>
        <end position="126"/>
    </location>
</feature>
<dbReference type="RefSeq" id="WP_199734970.1">
    <property type="nucleotide sequence ID" value="NZ_RBNX01000121.1"/>
</dbReference>
<evidence type="ECO:0000259" key="1">
    <source>
        <dbReference type="PROSITE" id="PS50181"/>
    </source>
</evidence>
<dbReference type="NCBIfam" id="TIGR03696">
    <property type="entry name" value="Rhs_assc_core"/>
    <property type="match status" value="1"/>
</dbReference>
<dbReference type="SUPFAM" id="SSF56399">
    <property type="entry name" value="ADP-ribosylation"/>
    <property type="match status" value="1"/>
</dbReference>
<dbReference type="InterPro" id="IPR022385">
    <property type="entry name" value="Rhs_assc_core"/>
</dbReference>
<dbReference type="Gene3D" id="2.180.10.10">
    <property type="entry name" value="RHS repeat-associated core"/>
    <property type="match status" value="1"/>
</dbReference>
<feature type="non-terminal residue" evidence="2">
    <location>
        <position position="1"/>
    </location>
</feature>
<dbReference type="PROSITE" id="PS50181">
    <property type="entry name" value="FBOX"/>
    <property type="match status" value="1"/>
</dbReference>
<comment type="caution">
    <text evidence="2">The sequence shown here is derived from an EMBL/GenBank/DDBJ whole genome shotgun (WGS) entry which is preliminary data.</text>
</comment>
<organism evidence="2 3">
    <name type="scientific">Pseudomonas amygdali pv. tabaci</name>
    <name type="common">Pseudomonas syringae pv. tabaci</name>
    <dbReference type="NCBI Taxonomy" id="322"/>
    <lineage>
        <taxon>Bacteria</taxon>
        <taxon>Pseudomonadati</taxon>
        <taxon>Pseudomonadota</taxon>
        <taxon>Gammaproteobacteria</taxon>
        <taxon>Pseudomonadales</taxon>
        <taxon>Pseudomonadaceae</taxon>
        <taxon>Pseudomonas</taxon>
        <taxon>Pseudomonas amygdali</taxon>
    </lineage>
</organism>
<gene>
    <name evidence="2" type="ORF">ALQ89_02294</name>
</gene>
<reference evidence="2 3" key="1">
    <citation type="submission" date="2018-08" db="EMBL/GenBank/DDBJ databases">
        <title>Recombination of ecologically and evolutionarily significant loci maintains genetic cohesion in the Pseudomonas syringae species complex.</title>
        <authorList>
            <person name="Dillon M."/>
            <person name="Thakur S."/>
            <person name="Almeida R.N.D."/>
            <person name="Weir B.S."/>
            <person name="Guttman D.S."/>
        </authorList>
    </citation>
    <scope>NUCLEOTIDE SEQUENCE [LARGE SCALE GENOMIC DNA]</scope>
    <source>
        <strain evidence="2 3">ICMP 2851</strain>
    </source>
</reference>